<feature type="compositionally biased region" description="Basic and acidic residues" evidence="1">
    <location>
        <begin position="63"/>
        <end position="76"/>
    </location>
</feature>
<comment type="caution">
    <text evidence="2">The sequence shown here is derived from an EMBL/GenBank/DDBJ whole genome shotgun (WGS) entry which is preliminary data.</text>
</comment>
<feature type="region of interest" description="Disordered" evidence="1">
    <location>
        <begin position="127"/>
        <end position="228"/>
    </location>
</feature>
<keyword evidence="3" id="KW-1185">Reference proteome</keyword>
<dbReference type="EMBL" id="JAQJAN010000020">
    <property type="protein sequence ID" value="KAJ5703884.1"/>
    <property type="molecule type" value="Genomic_DNA"/>
</dbReference>
<dbReference type="Proteomes" id="UP001215712">
    <property type="component" value="Unassembled WGS sequence"/>
</dbReference>
<feature type="compositionally biased region" description="Polar residues" evidence="1">
    <location>
        <begin position="218"/>
        <end position="228"/>
    </location>
</feature>
<name>A0AAD6HBK0_9EURO</name>
<gene>
    <name evidence="2" type="ORF">N7493_011022</name>
</gene>
<accession>A0AAD6HBK0</accession>
<evidence type="ECO:0000256" key="1">
    <source>
        <dbReference type="SAM" id="MobiDB-lite"/>
    </source>
</evidence>
<dbReference type="AlphaFoldDB" id="A0AAD6HBK0"/>
<feature type="compositionally biased region" description="Basic and acidic residues" evidence="1">
    <location>
        <begin position="140"/>
        <end position="150"/>
    </location>
</feature>
<feature type="compositionally biased region" description="Low complexity" evidence="1">
    <location>
        <begin position="51"/>
        <end position="62"/>
    </location>
</feature>
<feature type="compositionally biased region" description="Polar residues" evidence="1">
    <location>
        <begin position="183"/>
        <end position="209"/>
    </location>
</feature>
<sequence>MQTPSPFRLSRRQPSTRRNAGPQFANSPRFILSQITPQKGVRDRGIVDDGAPPATAPVAATPLERRVPPRSKREVIDDSDDGELPRSTYTQRKGVHRTTDYVIDSSPPDAAESAELLDAEGNAAFEFIEDSNKRRRIQRDRRTLAEKLNEATKQTLSSSSPRNTKNAFAPPGTPAPRSLPKTEFQNSTPGLPLRSTSWTTSTPANTKTPFRSKPHFVISSQKPPSSQFALRAETPAAFQQTSPSLEKRKLAFLLPPSPPPKEKVDDIPAPFSPSSRTLNRRGRRRSNVSGYSPGGMAAEVRRWVLEMGSKREQIKHKAGFYGNEKGSGDLSQYLVAARVVSVTQAAFSSAGPLAFIRAECVSESEGEMTVLPILAMGLPRRKPSSCSRSTPFQIKVGDLLGFHRGLAWDIDLHAPEASAYLGSGEQEVILSEMDNTQNPKERWLVAMEWDLVEEGATV</sequence>
<reference evidence="2" key="1">
    <citation type="journal article" date="2023" name="IMA Fungus">
        <title>Comparative genomic study of the Penicillium genus elucidates a diverse pangenome and 15 lateral gene transfer events.</title>
        <authorList>
            <person name="Petersen C."/>
            <person name="Sorensen T."/>
            <person name="Nielsen M.R."/>
            <person name="Sondergaard T.E."/>
            <person name="Sorensen J.L."/>
            <person name="Fitzpatrick D.A."/>
            <person name="Frisvad J.C."/>
            <person name="Nielsen K.L."/>
        </authorList>
    </citation>
    <scope>NUCLEOTIDE SEQUENCE</scope>
    <source>
        <strain evidence="2">IBT 17514</strain>
    </source>
</reference>
<feature type="region of interest" description="Disordered" evidence="1">
    <location>
        <begin position="1"/>
        <end position="108"/>
    </location>
</feature>
<reference evidence="2" key="2">
    <citation type="submission" date="2023-01" db="EMBL/GenBank/DDBJ databases">
        <authorList>
            <person name="Petersen C."/>
        </authorList>
    </citation>
    <scope>NUCLEOTIDE SEQUENCE</scope>
    <source>
        <strain evidence="2">IBT 17514</strain>
    </source>
</reference>
<feature type="compositionally biased region" description="Polar residues" evidence="1">
    <location>
        <begin position="151"/>
        <end position="166"/>
    </location>
</feature>
<evidence type="ECO:0000313" key="2">
    <source>
        <dbReference type="EMBL" id="KAJ5703884.1"/>
    </source>
</evidence>
<evidence type="ECO:0000313" key="3">
    <source>
        <dbReference type="Proteomes" id="UP001215712"/>
    </source>
</evidence>
<protein>
    <submittedName>
        <fullName evidence="2">Uncharacterized protein</fullName>
    </submittedName>
</protein>
<proteinExistence type="predicted"/>
<feature type="region of interest" description="Disordered" evidence="1">
    <location>
        <begin position="256"/>
        <end position="293"/>
    </location>
</feature>
<organism evidence="2 3">
    <name type="scientific">Penicillium malachiteum</name>
    <dbReference type="NCBI Taxonomy" id="1324776"/>
    <lineage>
        <taxon>Eukaryota</taxon>
        <taxon>Fungi</taxon>
        <taxon>Dikarya</taxon>
        <taxon>Ascomycota</taxon>
        <taxon>Pezizomycotina</taxon>
        <taxon>Eurotiomycetes</taxon>
        <taxon>Eurotiomycetidae</taxon>
        <taxon>Eurotiales</taxon>
        <taxon>Aspergillaceae</taxon>
        <taxon>Penicillium</taxon>
    </lineage>
</organism>